<dbReference type="EC" id="3.4.22.-" evidence="14"/>
<proteinExistence type="inferred from homology"/>
<feature type="transmembrane region" description="Helical" evidence="10">
    <location>
        <begin position="198"/>
        <end position="220"/>
    </location>
</feature>
<dbReference type="GO" id="GO:0008233">
    <property type="term" value="F:peptidase activity"/>
    <property type="evidence" value="ECO:0007669"/>
    <property type="project" value="InterPro"/>
</dbReference>
<protein>
    <submittedName>
        <fullName evidence="14">Cyclolysin secretion/processing ATP-binding protein CyaB</fullName>
        <ecNumber evidence="14">3.4.22.-</ecNumber>
    </submittedName>
</protein>
<dbReference type="GO" id="GO:0030256">
    <property type="term" value="C:type I protein secretion system complex"/>
    <property type="evidence" value="ECO:0007669"/>
    <property type="project" value="InterPro"/>
</dbReference>
<keyword evidence="14" id="KW-0378">Hydrolase</keyword>
<evidence type="ECO:0000256" key="2">
    <source>
        <dbReference type="ARBA" id="ARBA00006025"/>
    </source>
</evidence>
<dbReference type="KEGG" id="xcw:J162_02353"/>
<evidence type="ECO:0000313" key="14">
    <source>
        <dbReference type="EMBL" id="CEG16559.1"/>
    </source>
</evidence>
<dbReference type="InterPro" id="IPR017871">
    <property type="entry name" value="ABC_transporter-like_CS"/>
</dbReference>
<dbReference type="KEGG" id="xcr:J163_02349"/>
<keyword evidence="3" id="KW-0813">Transport</keyword>
<dbReference type="PROSITE" id="PS50893">
    <property type="entry name" value="ABC_TRANSPORTER_2"/>
    <property type="match status" value="1"/>
</dbReference>
<dbReference type="CDD" id="cd18588">
    <property type="entry name" value="ABC_6TM_CyaB_HlyB_like"/>
    <property type="match status" value="1"/>
</dbReference>
<dbReference type="InterPro" id="IPR027417">
    <property type="entry name" value="P-loop_NTPase"/>
</dbReference>
<evidence type="ECO:0000256" key="6">
    <source>
        <dbReference type="ARBA" id="ARBA00022741"/>
    </source>
</evidence>
<dbReference type="PROSITE" id="PS00211">
    <property type="entry name" value="ABC_TRANSPORTER_1"/>
    <property type="match status" value="1"/>
</dbReference>
<dbReference type="FunFam" id="1.20.1560.10:FF:000056">
    <property type="entry name" value="Alpha-hemolysin translocation ATP-binding protein HlyB"/>
    <property type="match status" value="1"/>
</dbReference>
<evidence type="ECO:0000256" key="9">
    <source>
        <dbReference type="ARBA" id="ARBA00023136"/>
    </source>
</evidence>
<dbReference type="FunFam" id="3.40.50.300:FF:000299">
    <property type="entry name" value="ABC transporter ATP-binding protein/permease"/>
    <property type="match status" value="1"/>
</dbReference>
<reference evidence="14 15" key="1">
    <citation type="submission" date="2014-09" db="EMBL/GenBank/DDBJ databases">
        <authorList>
            <person name="Regsiter A."/>
        </authorList>
    </citation>
    <scope>NUCLEOTIDE SEQUENCE [LARGE SCALE GENOMIC DNA]</scope>
</reference>
<dbReference type="NCBIfam" id="TIGR01846">
    <property type="entry name" value="type_I_sec_HlyB"/>
    <property type="match status" value="1"/>
</dbReference>
<dbReference type="Proteomes" id="UP000052230">
    <property type="component" value="Unassembled WGS sequence"/>
</dbReference>
<keyword evidence="15" id="KW-1185">Reference proteome</keyword>
<evidence type="ECO:0000256" key="4">
    <source>
        <dbReference type="ARBA" id="ARBA00022475"/>
    </source>
</evidence>
<dbReference type="GO" id="GO:0016887">
    <property type="term" value="F:ATP hydrolysis activity"/>
    <property type="evidence" value="ECO:0007669"/>
    <property type="project" value="InterPro"/>
</dbReference>
<dbReference type="GO" id="GO:0140359">
    <property type="term" value="F:ABC-type transporter activity"/>
    <property type="evidence" value="ECO:0007669"/>
    <property type="project" value="InterPro"/>
</dbReference>
<dbReference type="GO" id="GO:0005886">
    <property type="term" value="C:plasma membrane"/>
    <property type="evidence" value="ECO:0007669"/>
    <property type="project" value="UniProtKB-SubCell"/>
</dbReference>
<dbReference type="KEGG" id="xcu:J159_02353"/>
<name>A0A0U5FHZ2_XANCI</name>
<feature type="transmembrane region" description="Helical" evidence="10">
    <location>
        <begin position="232"/>
        <end position="253"/>
    </location>
</feature>
<dbReference type="InterPro" id="IPR039395">
    <property type="entry name" value="Peptidase_C39-like_A"/>
</dbReference>
<dbReference type="SUPFAM" id="SSF90123">
    <property type="entry name" value="ABC transporter transmembrane region"/>
    <property type="match status" value="1"/>
</dbReference>
<dbReference type="InterPro" id="IPR010132">
    <property type="entry name" value="ATPase_T1SS_HlyB"/>
</dbReference>
<evidence type="ECO:0000256" key="10">
    <source>
        <dbReference type="SAM" id="Phobius"/>
    </source>
</evidence>
<keyword evidence="9 10" id="KW-0472">Membrane</keyword>
<dbReference type="GO" id="GO:0030253">
    <property type="term" value="P:protein secretion by the type I secretion system"/>
    <property type="evidence" value="ECO:0007669"/>
    <property type="project" value="InterPro"/>
</dbReference>
<feature type="domain" description="ABC transmembrane type-1" evidence="12">
    <location>
        <begin position="202"/>
        <end position="481"/>
    </location>
</feature>
<evidence type="ECO:0000256" key="1">
    <source>
        <dbReference type="ARBA" id="ARBA00004651"/>
    </source>
</evidence>
<dbReference type="GO" id="GO:0005524">
    <property type="term" value="F:ATP binding"/>
    <property type="evidence" value="ECO:0007669"/>
    <property type="project" value="UniProtKB-KW"/>
</dbReference>
<evidence type="ECO:0000256" key="3">
    <source>
        <dbReference type="ARBA" id="ARBA00022448"/>
    </source>
</evidence>
<dbReference type="Gene3D" id="3.40.50.300">
    <property type="entry name" value="P-loop containing nucleotide triphosphate hydrolases"/>
    <property type="match status" value="1"/>
</dbReference>
<dbReference type="PANTHER" id="PTHR24221:SF647">
    <property type="entry name" value="BLL6336 PROTEIN"/>
    <property type="match status" value="1"/>
</dbReference>
<dbReference type="SUPFAM" id="SSF52540">
    <property type="entry name" value="P-loop containing nucleoside triphosphate hydrolases"/>
    <property type="match status" value="1"/>
</dbReference>
<accession>A0A0U5FHZ2</accession>
<dbReference type="CDD" id="cd02417">
    <property type="entry name" value="Peptidase_C39_likeA"/>
    <property type="match status" value="1"/>
</dbReference>
<dbReference type="KEGG" id="xcf:J172_02355"/>
<dbReference type="InterPro" id="IPR003593">
    <property type="entry name" value="AAA+_ATPase"/>
</dbReference>
<dbReference type="KEGG" id="xcn:J169_02361"/>
<keyword evidence="8 10" id="KW-1133">Transmembrane helix</keyword>
<evidence type="ECO:0000313" key="15">
    <source>
        <dbReference type="Proteomes" id="UP000052230"/>
    </source>
</evidence>
<dbReference type="SMART" id="SM00382">
    <property type="entry name" value="AAA"/>
    <property type="match status" value="1"/>
</dbReference>
<dbReference type="PROSITE" id="PS50990">
    <property type="entry name" value="PEPTIDASE_C39"/>
    <property type="match status" value="1"/>
</dbReference>
<keyword evidence="5 10" id="KW-0812">Transmembrane</keyword>
<keyword evidence="7 14" id="KW-0067">ATP-binding</keyword>
<dbReference type="InterPro" id="IPR036640">
    <property type="entry name" value="ABC1_TM_sf"/>
</dbReference>
<comment type="similarity">
    <text evidence="2">Belongs to the ABC transporter superfamily. Protein-1 exporter (TC 3.A.1.109) family.</text>
</comment>
<dbReference type="AlphaFoldDB" id="A0A0U5FHZ2"/>
<gene>
    <name evidence="14" type="primary">cyaB</name>
    <name evidence="14" type="ORF">XAC3562_440021</name>
</gene>
<dbReference type="InterPro" id="IPR003439">
    <property type="entry name" value="ABC_transporter-like_ATP-bd"/>
</dbReference>
<dbReference type="EMBL" id="CCXZ01000138">
    <property type="protein sequence ID" value="CEG16559.1"/>
    <property type="molecule type" value="Genomic_DNA"/>
</dbReference>
<dbReference type="PANTHER" id="PTHR24221">
    <property type="entry name" value="ATP-BINDING CASSETTE SUB-FAMILY B"/>
    <property type="match status" value="1"/>
</dbReference>
<evidence type="ECO:0000259" key="12">
    <source>
        <dbReference type="PROSITE" id="PS50929"/>
    </source>
</evidence>
<sequence length="772" mass="83854">MACGAGKIGEIRMSEGKIVPQAQGGPGLQALQSLCLIARLHQVAADPAALAHQLGLSPSEPVDVPDLLRAAKSLGLKARKVSCGVERLALTPLPALALLRESMREPDREPGVAGEGNDAPRHGVRTAVLAQCDGQRVLLQEPGESASAGRPVIEPVEEFAKRWTGDLILVSSRASLAGELARFDFSWFIPSLIKHRRLLGEVLLISFMLQLFALVSPLFFQVVMDKVLVHRGLTTLDVLVGGLVVVVVFESLLNGLRGYVFSHTTSRIDVELGAKLFRHLVQLPLAYFQSRRVGDSVARMRELENIRGFLTGNALTVVLDVLFSVVFIAVMVMYSVPLTLIVLASLPLYFGLSLAVVPVLRRRLDQKFALGAENQAMLVETVTGIQTVKASALEPSFARRWDNQLAAYVSASFKTQNLAAWAHEGVNLIGKLVNAATLWWGAHLVMDGQLSVGQFVAFNMFAQRVAQPIMRMAQLWTDFQQTGISMARLGDILNTRTEVPATSAAQLPALRGRVTLDGVHFRYRPEAVPVLCGVQLDIRPGEVIGIVGRSGSGKSTLTKLVQRLYVPEQGRILVDGIDISLIDAAQLRRQVGVVLQENLLFNRSVRENIAIADPAAPIEAVVHAARLAGAHDFVSELPEGYDTLVGEQGGSLSGGQRQRIAIARALFTNPRILILDEATSALDYESEAIIQRNMAHICEGRTVLIIAHRLSAVRQAHRIIVMDKGRIVEAGPHDALIQRPQGLYAHLWRMQDGGGGTVPMTRTGPRTEEVVA</sequence>
<evidence type="ECO:0000259" key="13">
    <source>
        <dbReference type="PROSITE" id="PS50990"/>
    </source>
</evidence>
<organism evidence="14 15">
    <name type="scientific">Xanthomonas citri pv. citri</name>
    <dbReference type="NCBI Taxonomy" id="611301"/>
    <lineage>
        <taxon>Bacteria</taxon>
        <taxon>Pseudomonadati</taxon>
        <taxon>Pseudomonadota</taxon>
        <taxon>Gammaproteobacteria</taxon>
        <taxon>Lysobacterales</taxon>
        <taxon>Lysobacteraceae</taxon>
        <taxon>Xanthomonas</taxon>
    </lineage>
</organism>
<feature type="transmembrane region" description="Helical" evidence="10">
    <location>
        <begin position="340"/>
        <end position="360"/>
    </location>
</feature>
<evidence type="ECO:0000259" key="11">
    <source>
        <dbReference type="PROSITE" id="PS50893"/>
    </source>
</evidence>
<dbReference type="InterPro" id="IPR039421">
    <property type="entry name" value="Type_1_exporter"/>
</dbReference>
<dbReference type="InterPro" id="IPR005074">
    <property type="entry name" value="Peptidase_C39"/>
</dbReference>
<dbReference type="Pfam" id="PF00664">
    <property type="entry name" value="ABC_membrane"/>
    <property type="match status" value="1"/>
</dbReference>
<feature type="domain" description="ABC transporter" evidence="11">
    <location>
        <begin position="514"/>
        <end position="749"/>
    </location>
</feature>
<dbReference type="KEGG" id="xcm:J164_02351"/>
<feature type="transmembrane region" description="Helical" evidence="10">
    <location>
        <begin position="309"/>
        <end position="334"/>
    </location>
</feature>
<keyword evidence="4" id="KW-1003">Cell membrane</keyword>
<evidence type="ECO:0000256" key="5">
    <source>
        <dbReference type="ARBA" id="ARBA00022692"/>
    </source>
</evidence>
<dbReference type="Pfam" id="PF00005">
    <property type="entry name" value="ABC_tran"/>
    <property type="match status" value="1"/>
</dbReference>
<keyword evidence="6" id="KW-0547">Nucleotide-binding</keyword>
<feature type="domain" description="Peptidase C39" evidence="13">
    <location>
        <begin position="21"/>
        <end position="170"/>
    </location>
</feature>
<dbReference type="Gene3D" id="3.90.70.10">
    <property type="entry name" value="Cysteine proteinases"/>
    <property type="match status" value="1"/>
</dbReference>
<dbReference type="InterPro" id="IPR011527">
    <property type="entry name" value="ABC1_TM_dom"/>
</dbReference>
<comment type="subcellular location">
    <subcellularLocation>
        <location evidence="1">Cell membrane</location>
        <topology evidence="1">Multi-pass membrane protein</topology>
    </subcellularLocation>
</comment>
<evidence type="ECO:0000256" key="7">
    <source>
        <dbReference type="ARBA" id="ARBA00022840"/>
    </source>
</evidence>
<dbReference type="GO" id="GO:0034040">
    <property type="term" value="F:ATPase-coupled lipid transmembrane transporter activity"/>
    <property type="evidence" value="ECO:0007669"/>
    <property type="project" value="TreeGrafter"/>
</dbReference>
<dbReference type="Gene3D" id="1.20.1560.10">
    <property type="entry name" value="ABC transporter type 1, transmembrane domain"/>
    <property type="match status" value="1"/>
</dbReference>
<dbReference type="GO" id="GO:0006508">
    <property type="term" value="P:proteolysis"/>
    <property type="evidence" value="ECO:0007669"/>
    <property type="project" value="InterPro"/>
</dbReference>
<dbReference type="PROSITE" id="PS50929">
    <property type="entry name" value="ABC_TM1F"/>
    <property type="match status" value="1"/>
</dbReference>
<evidence type="ECO:0000256" key="8">
    <source>
        <dbReference type="ARBA" id="ARBA00022989"/>
    </source>
</evidence>
<comment type="caution">
    <text evidence="14">The sequence shown here is derived from an EMBL/GenBank/DDBJ whole genome shotgun (WGS) entry which is preliminary data.</text>
</comment>